<dbReference type="InterPro" id="IPR011611">
    <property type="entry name" value="PfkB_dom"/>
</dbReference>
<dbReference type="SUPFAM" id="SSF53613">
    <property type="entry name" value="Ribokinase-like"/>
    <property type="match status" value="1"/>
</dbReference>
<accession>A0A433J977</accession>
<dbReference type="OrthoDB" id="9801219at2"/>
<dbReference type="CDD" id="cd01164">
    <property type="entry name" value="FruK_PfkB_like"/>
    <property type="match status" value="1"/>
</dbReference>
<dbReference type="PANTHER" id="PTHR46566:SF5">
    <property type="entry name" value="1-PHOSPHOFRUCTOKINASE"/>
    <property type="match status" value="1"/>
</dbReference>
<dbReference type="NCBIfam" id="TIGR03168">
    <property type="entry name" value="1-PFK"/>
    <property type="match status" value="1"/>
</dbReference>
<keyword evidence="5 8" id="KW-0067">ATP-binding</keyword>
<evidence type="ECO:0000259" key="9">
    <source>
        <dbReference type="Pfam" id="PF00294"/>
    </source>
</evidence>
<evidence type="ECO:0000256" key="2">
    <source>
        <dbReference type="ARBA" id="ARBA00022679"/>
    </source>
</evidence>
<comment type="function">
    <text evidence="8">Catalyzes the ATP-dependent phosphorylation of fructose-l-phosphate to fructose-l,6-bisphosphate.</text>
</comment>
<dbReference type="EMBL" id="RZIJ01000008">
    <property type="protein sequence ID" value="RUQ71340.1"/>
    <property type="molecule type" value="Genomic_DNA"/>
</dbReference>
<dbReference type="InterPro" id="IPR002173">
    <property type="entry name" value="Carboh/pur_kinase_PfkB_CS"/>
</dbReference>
<dbReference type="RefSeq" id="WP_126998014.1">
    <property type="nucleotide sequence ID" value="NZ_JBNPXW010000003.1"/>
</dbReference>
<comment type="catalytic activity">
    <reaction evidence="6 8">
        <text>beta-D-fructose 1-phosphate + ATP = beta-D-fructose 1,6-bisphosphate + ADP + H(+)</text>
        <dbReference type="Rhea" id="RHEA:14213"/>
        <dbReference type="ChEBI" id="CHEBI:15378"/>
        <dbReference type="ChEBI" id="CHEBI:30616"/>
        <dbReference type="ChEBI" id="CHEBI:32966"/>
        <dbReference type="ChEBI" id="CHEBI:138881"/>
        <dbReference type="ChEBI" id="CHEBI:456216"/>
        <dbReference type="EC" id="2.7.1.56"/>
    </reaction>
</comment>
<reference evidence="10 11" key="1">
    <citation type="submission" date="2018-12" db="EMBL/GenBank/DDBJ databases">
        <authorList>
            <person name="Yang Y."/>
        </authorList>
    </citation>
    <scope>NUCLEOTIDE SEQUENCE [LARGE SCALE GENOMIC DNA]</scope>
    <source>
        <strain evidence="10 11">GSF71</strain>
    </source>
</reference>
<evidence type="ECO:0000256" key="5">
    <source>
        <dbReference type="ARBA" id="ARBA00022840"/>
    </source>
</evidence>
<proteinExistence type="inferred from homology"/>
<keyword evidence="3 8" id="KW-0547">Nucleotide-binding</keyword>
<dbReference type="Gene3D" id="3.40.1190.20">
    <property type="match status" value="1"/>
</dbReference>
<evidence type="ECO:0000256" key="6">
    <source>
        <dbReference type="ARBA" id="ARBA00047745"/>
    </source>
</evidence>
<gene>
    <name evidence="10" type="primary">pfkB</name>
    <name evidence="10" type="ORF">EJ913_11805</name>
</gene>
<dbReference type="Pfam" id="PF00294">
    <property type="entry name" value="PfkB"/>
    <property type="match status" value="1"/>
</dbReference>
<name>A0A433J977_9PROT</name>
<feature type="domain" description="Carbohydrate kinase PfkB" evidence="9">
    <location>
        <begin position="9"/>
        <end position="299"/>
    </location>
</feature>
<dbReference type="AlphaFoldDB" id="A0A433J977"/>
<evidence type="ECO:0000256" key="4">
    <source>
        <dbReference type="ARBA" id="ARBA00022777"/>
    </source>
</evidence>
<sequence>MTTPVLTVTLNPAIDQTITLDALRPGHVHRAKAVRHNAGGKGVNVASCLADWGVPVIAGGLLGAANAAPFEALFAAKGIADGFVRLSGETRTNIKIADLAGADTTDINLPGLSADAAALERVRQSLRDLVEPGALVLLAGSLPDGLPADSYATLSADLAALGARTVLDSSGAPLAAALAVTDGTLPYCVKPNRHELEDWAGKPLPGLPDVLAAARDLNRRGVGVVVVSLGAEGALFVSGDRAVRGRLPAVNPLSTVGAGDAMVAGLIAAFRRDCPLEEVARLSIAFAVAKLGQFGPNLPEADTVRALAAQVTLTDLAPTDL</sequence>
<protein>
    <recommendedName>
        <fullName evidence="7">Phosphofructokinase</fullName>
    </recommendedName>
</protein>
<dbReference type="GO" id="GO:0005524">
    <property type="term" value="F:ATP binding"/>
    <property type="evidence" value="ECO:0007669"/>
    <property type="project" value="UniProtKB-UniRule"/>
</dbReference>
<dbReference type="FunFam" id="3.40.1190.20:FF:000001">
    <property type="entry name" value="Phosphofructokinase"/>
    <property type="match status" value="1"/>
</dbReference>
<dbReference type="GO" id="GO:0008662">
    <property type="term" value="F:1-phosphofructokinase activity"/>
    <property type="evidence" value="ECO:0007669"/>
    <property type="project" value="UniProtKB-UniRule"/>
</dbReference>
<dbReference type="PIRSF" id="PIRSF000535">
    <property type="entry name" value="1PFK/6PFK/LacC"/>
    <property type="match status" value="1"/>
</dbReference>
<dbReference type="GO" id="GO:0016052">
    <property type="term" value="P:carbohydrate catabolic process"/>
    <property type="evidence" value="ECO:0007669"/>
    <property type="project" value="UniProtKB-ARBA"/>
</dbReference>
<dbReference type="PROSITE" id="PS00584">
    <property type="entry name" value="PFKB_KINASES_2"/>
    <property type="match status" value="1"/>
</dbReference>
<dbReference type="InterPro" id="IPR029056">
    <property type="entry name" value="Ribokinase-like"/>
</dbReference>
<organism evidence="10 11">
    <name type="scientific">Azospirillum doebereinerae</name>
    <dbReference type="NCBI Taxonomy" id="92933"/>
    <lineage>
        <taxon>Bacteria</taxon>
        <taxon>Pseudomonadati</taxon>
        <taxon>Pseudomonadota</taxon>
        <taxon>Alphaproteobacteria</taxon>
        <taxon>Rhodospirillales</taxon>
        <taxon>Azospirillaceae</taxon>
        <taxon>Azospirillum</taxon>
    </lineage>
</organism>
<dbReference type="Proteomes" id="UP000280346">
    <property type="component" value="Unassembled WGS sequence"/>
</dbReference>
<keyword evidence="4 8" id="KW-0418">Kinase</keyword>
<evidence type="ECO:0000256" key="8">
    <source>
        <dbReference type="RuleBase" id="RU369061"/>
    </source>
</evidence>
<dbReference type="NCBIfam" id="TIGR03828">
    <property type="entry name" value="pfkB"/>
    <property type="match status" value="1"/>
</dbReference>
<dbReference type="GO" id="GO:0005829">
    <property type="term" value="C:cytosol"/>
    <property type="evidence" value="ECO:0007669"/>
    <property type="project" value="TreeGrafter"/>
</dbReference>
<evidence type="ECO:0000256" key="3">
    <source>
        <dbReference type="ARBA" id="ARBA00022741"/>
    </source>
</evidence>
<evidence type="ECO:0000313" key="10">
    <source>
        <dbReference type="EMBL" id="RUQ71340.1"/>
    </source>
</evidence>
<dbReference type="InterPro" id="IPR022463">
    <property type="entry name" value="1-PFruKinase"/>
</dbReference>
<dbReference type="InterPro" id="IPR017583">
    <property type="entry name" value="Tagatose/fructose_Pkinase"/>
</dbReference>
<comment type="similarity">
    <text evidence="1 7 8">Belongs to the carbohydrate kinase PfkB family.</text>
</comment>
<dbReference type="GO" id="GO:0044281">
    <property type="term" value="P:small molecule metabolic process"/>
    <property type="evidence" value="ECO:0007669"/>
    <property type="project" value="UniProtKB-ARBA"/>
</dbReference>
<evidence type="ECO:0000313" key="11">
    <source>
        <dbReference type="Proteomes" id="UP000280346"/>
    </source>
</evidence>
<dbReference type="PROSITE" id="PS00583">
    <property type="entry name" value="PFKB_KINASES_1"/>
    <property type="match status" value="1"/>
</dbReference>
<keyword evidence="11" id="KW-1185">Reference proteome</keyword>
<dbReference type="PANTHER" id="PTHR46566">
    <property type="entry name" value="1-PHOSPHOFRUCTOKINASE-RELATED"/>
    <property type="match status" value="1"/>
</dbReference>
<evidence type="ECO:0000256" key="7">
    <source>
        <dbReference type="PIRNR" id="PIRNR000535"/>
    </source>
</evidence>
<evidence type="ECO:0000256" key="1">
    <source>
        <dbReference type="ARBA" id="ARBA00010688"/>
    </source>
</evidence>
<comment type="caution">
    <text evidence="10">The sequence shown here is derived from an EMBL/GenBank/DDBJ whole genome shotgun (WGS) entry which is preliminary data.</text>
</comment>
<keyword evidence="2 7" id="KW-0808">Transferase</keyword>